<dbReference type="Ensembl" id="ENSACOT00000026473.1">
    <property type="protein sequence ID" value="ENSACOP00000025605.1"/>
    <property type="gene ID" value="ENSACOG00000017124.1"/>
</dbReference>
<reference evidence="8" key="1">
    <citation type="submission" date="2025-08" db="UniProtKB">
        <authorList>
            <consortium name="Ensembl"/>
        </authorList>
    </citation>
    <scope>IDENTIFICATION</scope>
</reference>
<dbReference type="GO" id="GO:0001725">
    <property type="term" value="C:stress fiber"/>
    <property type="evidence" value="ECO:0007669"/>
    <property type="project" value="TreeGrafter"/>
</dbReference>
<name>A0A8B9GNI9_9PSIT</name>
<dbReference type="SUPFAM" id="SSF57716">
    <property type="entry name" value="Glucocorticoid receptor-like (DNA-binding domain)"/>
    <property type="match status" value="2"/>
</dbReference>
<evidence type="ECO:0000256" key="3">
    <source>
        <dbReference type="ARBA" id="ARBA00022833"/>
    </source>
</evidence>
<feature type="domain" description="LIM zinc-binding" evidence="7">
    <location>
        <begin position="207"/>
        <end position="267"/>
    </location>
</feature>
<keyword evidence="1 5" id="KW-0479">Metal-binding</keyword>
<keyword evidence="2" id="KW-0677">Repeat</keyword>
<dbReference type="SMART" id="SM00132">
    <property type="entry name" value="LIM"/>
    <property type="match status" value="2"/>
</dbReference>
<dbReference type="CDD" id="cd09372">
    <property type="entry name" value="LIM2_FBLP-1"/>
    <property type="match status" value="1"/>
</dbReference>
<proteinExistence type="predicted"/>
<keyword evidence="4 5" id="KW-0440">LIM domain</keyword>
<dbReference type="PANTHER" id="PTHR24207">
    <property type="entry name" value="ZYX102 PROTEIN"/>
    <property type="match status" value="1"/>
</dbReference>
<keyword evidence="9" id="KW-1185">Reference proteome</keyword>
<dbReference type="GO" id="GO:0046872">
    <property type="term" value="F:metal ion binding"/>
    <property type="evidence" value="ECO:0007669"/>
    <property type="project" value="UniProtKB-KW"/>
</dbReference>
<evidence type="ECO:0000256" key="5">
    <source>
        <dbReference type="PROSITE-ProRule" id="PRU00125"/>
    </source>
</evidence>
<dbReference type="Pfam" id="PF00412">
    <property type="entry name" value="LIM"/>
    <property type="match status" value="2"/>
</dbReference>
<dbReference type="AlphaFoldDB" id="A0A8B9GNI9"/>
<protein>
    <submittedName>
        <fullName evidence="8">Filamin binding LIM protein 1</fullName>
    </submittedName>
</protein>
<dbReference type="PROSITE" id="PS00478">
    <property type="entry name" value="LIM_DOMAIN_1"/>
    <property type="match status" value="1"/>
</dbReference>
<evidence type="ECO:0000259" key="7">
    <source>
        <dbReference type="PROSITE" id="PS50023"/>
    </source>
</evidence>
<dbReference type="PANTHER" id="PTHR24207:SF1">
    <property type="entry name" value="FILAMIN-BINDING LIM PROTEIN 1"/>
    <property type="match status" value="1"/>
</dbReference>
<evidence type="ECO:0000313" key="9">
    <source>
        <dbReference type="Proteomes" id="UP000694522"/>
    </source>
</evidence>
<dbReference type="GO" id="GO:0031005">
    <property type="term" value="F:filamin binding"/>
    <property type="evidence" value="ECO:0007669"/>
    <property type="project" value="TreeGrafter"/>
</dbReference>
<organism evidence="8 9">
    <name type="scientific">Amazona collaria</name>
    <name type="common">yellow-billed parrot</name>
    <dbReference type="NCBI Taxonomy" id="241587"/>
    <lineage>
        <taxon>Eukaryota</taxon>
        <taxon>Metazoa</taxon>
        <taxon>Chordata</taxon>
        <taxon>Craniata</taxon>
        <taxon>Vertebrata</taxon>
        <taxon>Euteleostomi</taxon>
        <taxon>Archelosauria</taxon>
        <taxon>Archosauria</taxon>
        <taxon>Dinosauria</taxon>
        <taxon>Saurischia</taxon>
        <taxon>Theropoda</taxon>
        <taxon>Coelurosauria</taxon>
        <taxon>Aves</taxon>
        <taxon>Neognathae</taxon>
        <taxon>Neoaves</taxon>
        <taxon>Telluraves</taxon>
        <taxon>Australaves</taxon>
        <taxon>Psittaciformes</taxon>
        <taxon>Psittacidae</taxon>
        <taxon>Amazona</taxon>
    </lineage>
</organism>
<feature type="compositionally biased region" description="Basic and acidic residues" evidence="6">
    <location>
        <begin position="104"/>
        <end position="127"/>
    </location>
</feature>
<evidence type="ECO:0000256" key="2">
    <source>
        <dbReference type="ARBA" id="ARBA00022737"/>
    </source>
</evidence>
<dbReference type="PROSITE" id="PS50023">
    <property type="entry name" value="LIM_DOMAIN_2"/>
    <property type="match status" value="1"/>
</dbReference>
<dbReference type="GO" id="GO:0098609">
    <property type="term" value="P:cell-cell adhesion"/>
    <property type="evidence" value="ECO:0007669"/>
    <property type="project" value="TreeGrafter"/>
</dbReference>
<feature type="region of interest" description="Disordered" evidence="6">
    <location>
        <begin position="96"/>
        <end position="133"/>
    </location>
</feature>
<evidence type="ECO:0000313" key="8">
    <source>
        <dbReference type="Ensembl" id="ENSACOP00000025605.1"/>
    </source>
</evidence>
<evidence type="ECO:0000256" key="6">
    <source>
        <dbReference type="SAM" id="MobiDB-lite"/>
    </source>
</evidence>
<dbReference type="Gene3D" id="2.10.110.10">
    <property type="entry name" value="Cysteine Rich Protein"/>
    <property type="match status" value="2"/>
</dbReference>
<dbReference type="Proteomes" id="UP000694522">
    <property type="component" value="Unplaced"/>
</dbReference>
<evidence type="ECO:0000256" key="1">
    <source>
        <dbReference type="ARBA" id="ARBA00022723"/>
    </source>
</evidence>
<reference evidence="8" key="2">
    <citation type="submission" date="2025-09" db="UniProtKB">
        <authorList>
            <consortium name="Ensembl"/>
        </authorList>
    </citation>
    <scope>IDENTIFICATION</scope>
</reference>
<dbReference type="GO" id="GO:0005925">
    <property type="term" value="C:focal adhesion"/>
    <property type="evidence" value="ECO:0007669"/>
    <property type="project" value="TreeGrafter"/>
</dbReference>
<sequence length="312" mass="34055">MWGFLGGLFPKSLHPFPNGSGCWQQAVFALHHRVLIGVVCPLRPQWGLLLGQVGAVSTAAKLSGRYCNGAFLDPPKFTTSGFCHRTLPSSPCAFIPNGPPGKPQQRDVKGYPDRDSSRGKVGMELHGEGLSSAGETEARSTKPLFLLPEDICAFCHKALGRREPTVEAMGKQYHAECFTCRMCPRLLAGQVGAGVSQCPPNPQATLEKCAKCQGLITERIVRALGKGFHPDCFCCAACGRAIGAESFAVDEQDEVYCVADFYRLGGMSMAVACERPIIPHEDKDTYKIECLGRSFHESCYCCEVRKKEKRTF</sequence>
<evidence type="ECO:0000256" key="4">
    <source>
        <dbReference type="ARBA" id="ARBA00023038"/>
    </source>
</evidence>
<keyword evidence="3 5" id="KW-0862">Zinc</keyword>
<accession>A0A8B9GNI9</accession>
<dbReference type="InterPro" id="IPR001781">
    <property type="entry name" value="Znf_LIM"/>
</dbReference>